<reference evidence="13 14" key="1">
    <citation type="submission" date="2023-07" db="EMBL/GenBank/DDBJ databases">
        <title>Genomic Encyclopedia of Type Strains, Phase IV (KMG-IV): sequencing the most valuable type-strain genomes for metagenomic binning, comparative biology and taxonomic classification.</title>
        <authorList>
            <person name="Goeker M."/>
        </authorList>
    </citation>
    <scope>NUCLEOTIDE SEQUENCE [LARGE SCALE GENOMIC DNA]</scope>
    <source>
        <strain evidence="13 14">DSM 46876</strain>
    </source>
</reference>
<feature type="coiled-coil region" evidence="12">
    <location>
        <begin position="262"/>
        <end position="322"/>
    </location>
</feature>
<evidence type="ECO:0000256" key="10">
    <source>
        <dbReference type="ARBA" id="ARBA00042933"/>
    </source>
</evidence>
<dbReference type="Pfam" id="PF02388">
    <property type="entry name" value="FemAB"/>
    <property type="match status" value="1"/>
</dbReference>
<evidence type="ECO:0000256" key="9">
    <source>
        <dbReference type="ARBA" id="ARBA00040679"/>
    </source>
</evidence>
<comment type="subcellular location">
    <subcellularLocation>
        <location evidence="1">Cytoplasm</location>
    </subcellularLocation>
</comment>
<keyword evidence="14" id="KW-1185">Reference proteome</keyword>
<evidence type="ECO:0000256" key="2">
    <source>
        <dbReference type="ARBA" id="ARBA00009943"/>
    </source>
</evidence>
<dbReference type="EC" id="2.3.2.16" evidence="8"/>
<comment type="caution">
    <text evidence="13">The sequence shown here is derived from an EMBL/GenBank/DDBJ whole genome shotgun (WGS) entry which is preliminary data.</text>
</comment>
<dbReference type="InterPro" id="IPR050644">
    <property type="entry name" value="PG_Glycine_Bridge_Synth"/>
</dbReference>
<dbReference type="Proteomes" id="UP001238450">
    <property type="component" value="Unassembled WGS sequence"/>
</dbReference>
<dbReference type="GO" id="GO:0008360">
    <property type="term" value="P:regulation of cell shape"/>
    <property type="evidence" value="ECO:0007669"/>
    <property type="project" value="UniProtKB-KW"/>
</dbReference>
<dbReference type="InterPro" id="IPR003447">
    <property type="entry name" value="FEMABX"/>
</dbReference>
<proteinExistence type="inferred from homology"/>
<evidence type="ECO:0000313" key="13">
    <source>
        <dbReference type="EMBL" id="MDQ0415884.1"/>
    </source>
</evidence>
<keyword evidence="7" id="KW-0961">Cell wall biogenesis/degradation</keyword>
<dbReference type="GO" id="GO:0016755">
    <property type="term" value="F:aminoacyltransferase activity"/>
    <property type="evidence" value="ECO:0007669"/>
    <property type="project" value="InterPro"/>
</dbReference>
<dbReference type="PROSITE" id="PS51191">
    <property type="entry name" value="FEMABX"/>
    <property type="match status" value="1"/>
</dbReference>
<dbReference type="AlphaFoldDB" id="A0AAJ1TCI6"/>
<comment type="catalytic activity">
    <reaction evidence="11">
        <text>beta-D-GlcNAc-(1-&gt;4)-Mur2Ac(oyl-L-Ala-D-isoglutaminyl-L-Lys-D-Ala-D-Ala)-di-trans,octa-cis-undecaprenyl diphosphate + glycyl-tRNA(Gly) = beta-D-GlcNAc-(1-&gt;4)-Mur2Ac(oyl-L-Ala-D-isoglutaminyl-L-Lys-(N(6)-Gly)-D-Ala-D-Ala)-di-trans,octa-cis-undecaprenyl diphosphate + tRNA(Gly) + H(+)</text>
        <dbReference type="Rhea" id="RHEA:30435"/>
        <dbReference type="Rhea" id="RHEA-COMP:9664"/>
        <dbReference type="Rhea" id="RHEA-COMP:9683"/>
        <dbReference type="ChEBI" id="CHEBI:15378"/>
        <dbReference type="ChEBI" id="CHEBI:62233"/>
        <dbReference type="ChEBI" id="CHEBI:62234"/>
        <dbReference type="ChEBI" id="CHEBI:78442"/>
        <dbReference type="ChEBI" id="CHEBI:78522"/>
        <dbReference type="EC" id="2.3.2.16"/>
    </reaction>
</comment>
<evidence type="ECO:0000256" key="11">
    <source>
        <dbReference type="ARBA" id="ARBA00048654"/>
    </source>
</evidence>
<gene>
    <name evidence="13" type="ORF">J2Z48_000042</name>
</gene>
<keyword evidence="5" id="KW-0573">Peptidoglycan synthesis</keyword>
<protein>
    <recommendedName>
        <fullName evidence="9">Lipid II:glycine glycyltransferase</fullName>
        <ecNumber evidence="8">2.3.2.16</ecNumber>
    </recommendedName>
    <alternativeName>
        <fullName evidence="10">Factor essential for expression of methicillin resistance X</fullName>
    </alternativeName>
</protein>
<dbReference type="PANTHER" id="PTHR36174:SF1">
    <property type="entry name" value="LIPID II:GLYCINE GLYCYLTRANSFERASE"/>
    <property type="match status" value="1"/>
</dbReference>
<dbReference type="RefSeq" id="WP_307249834.1">
    <property type="nucleotide sequence ID" value="NZ_JAUSUV010000001.1"/>
</dbReference>
<evidence type="ECO:0000256" key="1">
    <source>
        <dbReference type="ARBA" id="ARBA00004496"/>
    </source>
</evidence>
<keyword evidence="4" id="KW-0133">Cell shape</keyword>
<keyword evidence="3 13" id="KW-0808">Transferase</keyword>
<dbReference type="EMBL" id="JAUSUV010000001">
    <property type="protein sequence ID" value="MDQ0415884.1"/>
    <property type="molecule type" value="Genomic_DNA"/>
</dbReference>
<sequence>MERNIQNSFTFSDCITEEEYNEFVRHHSKSHFLQSVEWGKYREQSSTEKMYLVGLKENGHLRAAAMILVRSMPEPLISKKMAISPRGFVVDFKNKDYVKAFTHYLRLFLKRNRITFLRIDPDIRLHPRTIDGHIERDKDNNYDIVETLKGIGYKSQKIRSYYKGLQPHYTFRLNLSRTEEEILGQFSKSAKYKIHLAETRGIEMIEGTKEQLDIYHKLHLITSQRQHSSPRSLSSFHRLYDSLSTNGSIKIYFAKLNIDKHLNFIVEQINKKENRLLQVKKNVLEKKLKAKLEKVNLEAIELKESIDKLLMQKEEMKELKSSNPDGLILSGAIAIFHNQKTWYLYGASSNEFRHLMPNYLIQWHMIKEAKRKGCNMYDFFGMLSRVAKFKPLECPLYRFKRNFNGDFTEFIGEFDLVASPLYYYIHKHLTLHKRRMLAWKRKIHAEEGFINKNLLSLFRREQKTEF</sequence>
<keyword evidence="12" id="KW-0175">Coiled coil</keyword>
<comment type="similarity">
    <text evidence="2">Belongs to the FemABX family.</text>
</comment>
<name>A0AAJ1TCI6_9BACL</name>
<dbReference type="InterPro" id="IPR016181">
    <property type="entry name" value="Acyl_CoA_acyltransferase"/>
</dbReference>
<evidence type="ECO:0000256" key="6">
    <source>
        <dbReference type="ARBA" id="ARBA00023315"/>
    </source>
</evidence>
<dbReference type="PANTHER" id="PTHR36174">
    <property type="entry name" value="LIPID II:GLYCINE GLYCYLTRANSFERASE"/>
    <property type="match status" value="1"/>
</dbReference>
<evidence type="ECO:0000256" key="4">
    <source>
        <dbReference type="ARBA" id="ARBA00022960"/>
    </source>
</evidence>
<evidence type="ECO:0000256" key="7">
    <source>
        <dbReference type="ARBA" id="ARBA00023316"/>
    </source>
</evidence>
<dbReference type="GO" id="GO:0009252">
    <property type="term" value="P:peptidoglycan biosynthetic process"/>
    <property type="evidence" value="ECO:0007669"/>
    <property type="project" value="UniProtKB-KW"/>
</dbReference>
<evidence type="ECO:0000256" key="3">
    <source>
        <dbReference type="ARBA" id="ARBA00022679"/>
    </source>
</evidence>
<dbReference type="Gene3D" id="3.40.630.30">
    <property type="match status" value="2"/>
</dbReference>
<evidence type="ECO:0000256" key="5">
    <source>
        <dbReference type="ARBA" id="ARBA00022984"/>
    </source>
</evidence>
<keyword evidence="6 13" id="KW-0012">Acyltransferase</keyword>
<evidence type="ECO:0000256" key="8">
    <source>
        <dbReference type="ARBA" id="ARBA00039074"/>
    </source>
</evidence>
<organism evidence="13 14">
    <name type="scientific">Croceifilum oryzae</name>
    <dbReference type="NCBI Taxonomy" id="1553429"/>
    <lineage>
        <taxon>Bacteria</taxon>
        <taxon>Bacillati</taxon>
        <taxon>Bacillota</taxon>
        <taxon>Bacilli</taxon>
        <taxon>Bacillales</taxon>
        <taxon>Thermoactinomycetaceae</taxon>
        <taxon>Croceifilum</taxon>
    </lineage>
</organism>
<accession>A0AAJ1TCI6</accession>
<dbReference type="GO" id="GO:0071555">
    <property type="term" value="P:cell wall organization"/>
    <property type="evidence" value="ECO:0007669"/>
    <property type="project" value="UniProtKB-KW"/>
</dbReference>
<dbReference type="GO" id="GO:0005737">
    <property type="term" value="C:cytoplasm"/>
    <property type="evidence" value="ECO:0007669"/>
    <property type="project" value="UniProtKB-SubCell"/>
</dbReference>
<dbReference type="SUPFAM" id="SSF55729">
    <property type="entry name" value="Acyl-CoA N-acyltransferases (Nat)"/>
    <property type="match status" value="2"/>
</dbReference>
<evidence type="ECO:0000313" key="14">
    <source>
        <dbReference type="Proteomes" id="UP001238450"/>
    </source>
</evidence>
<dbReference type="Gene3D" id="1.20.58.90">
    <property type="match status" value="1"/>
</dbReference>
<evidence type="ECO:0000256" key="12">
    <source>
        <dbReference type="SAM" id="Coils"/>
    </source>
</evidence>